<organism evidence="3 4">
    <name type="scientific">Ancylostoma duodenale</name>
    <dbReference type="NCBI Taxonomy" id="51022"/>
    <lineage>
        <taxon>Eukaryota</taxon>
        <taxon>Metazoa</taxon>
        <taxon>Ecdysozoa</taxon>
        <taxon>Nematoda</taxon>
        <taxon>Chromadorea</taxon>
        <taxon>Rhabditida</taxon>
        <taxon>Rhabditina</taxon>
        <taxon>Rhabditomorpha</taxon>
        <taxon>Strongyloidea</taxon>
        <taxon>Ancylostomatidae</taxon>
        <taxon>Ancylostomatinae</taxon>
        <taxon>Ancylostoma</taxon>
    </lineage>
</organism>
<evidence type="ECO:0000313" key="4">
    <source>
        <dbReference type="Proteomes" id="UP000054047"/>
    </source>
</evidence>
<reference evidence="3 4" key="1">
    <citation type="submission" date="2013-12" db="EMBL/GenBank/DDBJ databases">
        <title>Draft genome of the parsitic nematode Ancylostoma duodenale.</title>
        <authorList>
            <person name="Mitreva M."/>
        </authorList>
    </citation>
    <scope>NUCLEOTIDE SEQUENCE [LARGE SCALE GENOMIC DNA]</scope>
    <source>
        <strain evidence="3 4">Zhejiang</strain>
    </source>
</reference>
<evidence type="ECO:0000259" key="1">
    <source>
        <dbReference type="Pfam" id="PF25494"/>
    </source>
</evidence>
<dbReference type="SUPFAM" id="SSF49265">
    <property type="entry name" value="Fibronectin type III"/>
    <property type="match status" value="1"/>
</dbReference>
<proteinExistence type="predicted"/>
<evidence type="ECO:0000313" key="3">
    <source>
        <dbReference type="EMBL" id="KIH67051.1"/>
    </source>
</evidence>
<feature type="domain" description="Rol-3 five-bladed beta-propeller" evidence="1">
    <location>
        <begin position="657"/>
        <end position="872"/>
    </location>
</feature>
<dbReference type="Pfam" id="PF26432">
    <property type="entry name" value="Roller3_N"/>
    <property type="match status" value="1"/>
</dbReference>
<dbReference type="InterPro" id="IPR036116">
    <property type="entry name" value="FN3_sf"/>
</dbReference>
<name>A0A0C2HC21_9BILA</name>
<sequence>MYINMQIKAFPLARGEFTWNQDALAKCDYSCRVNSCHHGCRDLDEPLPKCETRCTEEGIAFDSCQQGCYAVEHAFLVQAQELLNQVTVSIDVLDDSLRLRWQFPDAVLAQYAKYAHKKWRARFIFRDSKVQEVAAADVAWYAQTKPSGAKNGWRWTPLPTTAFRNSTLASEMNVPLDPTSELQAQFKISLATLDGNSLLTDTTDKRCYLLESLSKENCCRATVMDVTTEEQGHSASVKLDLIQTAVLLSEDGSSPTTRLVLSTGTRLLQMRNADDYIVSEEPLAIPFEIPEGDKITSVVGISSTSLVVGSSRGSVWLLSLDYNDTTISTTPTAIRQAEGDGHAATQIEYDFMQNAVYVVLSDQGIARCTLENPSCFVLPNTDSLNPIRSVAVDSFNGFLYFLGADHQVYRSELLPYEVVENYQLSKIMPYPDIPPTSAIEIDREKFQLVAALQNGTMLAKNLISGRISTKRSGEYHSVKRLLIDKDRMFWWREKCGDTPLDEMCFYSEDPQKDGSETHFSRYLYSGKIVDFAVLSDPILPPTLTPPEKIGLIMSDTKAKVSWIPPVNLPFQGSSHSPISLSFLVYGNSWRNISYEVRLVTPDTPDSPVAIKMSNETAVTLSVSPGAEYTASVRVCWNTVCSPFVNAINTAFIPLKYPPIAFLKRSNEVTTALDVLGEEMQAEHIIGAFQPCCDVNLALDNTTQTLYNLDSNQGSVVFHRVSEPGEVYLFTTYLTVKFITVLSSRASLVLASSYQVISYRLTAAVEHVIYSCSSALEDCAEIVGLSSDDNTGEIHFLAQFPNGTVALYELNQEDRTPRLLSTSTDLPHIRQLLVTNEKVIFVTNRGRVGQCDKKLGSLNVNYAVVDVNAVIAVRPVTASNRVEIQSESIMMGDPKKDEISWIVEPRKEPGAVLYKISLYKDKLFVGDAHTAITTLTKLTLPPELLQSWSSAQRFDANIAGKTLLMPISTDPKKSS</sequence>
<dbReference type="Pfam" id="PF25494">
    <property type="entry name" value="Beta-prop_Rol-3"/>
    <property type="match status" value="1"/>
</dbReference>
<dbReference type="EMBL" id="KN726854">
    <property type="protein sequence ID" value="KIH67051.1"/>
    <property type="molecule type" value="Genomic_DNA"/>
</dbReference>
<keyword evidence="4" id="KW-1185">Reference proteome</keyword>
<dbReference type="InterPro" id="IPR058726">
    <property type="entry name" value="Roller3_N"/>
</dbReference>
<protein>
    <recommendedName>
        <fullName evidence="5">Fibronectin type III domain protein</fullName>
    </recommendedName>
</protein>
<dbReference type="SUPFAM" id="SSF101898">
    <property type="entry name" value="NHL repeat"/>
    <property type="match status" value="1"/>
</dbReference>
<evidence type="ECO:0000259" key="2">
    <source>
        <dbReference type="Pfam" id="PF26432"/>
    </source>
</evidence>
<gene>
    <name evidence="3" type="ORF">ANCDUO_02620</name>
</gene>
<accession>A0A0C2HC21</accession>
<dbReference type="Proteomes" id="UP000054047">
    <property type="component" value="Unassembled WGS sequence"/>
</dbReference>
<feature type="domain" description="Roller-3 N-terminal" evidence="2">
    <location>
        <begin position="9"/>
        <end position="67"/>
    </location>
</feature>
<evidence type="ECO:0008006" key="5">
    <source>
        <dbReference type="Google" id="ProtNLM"/>
    </source>
</evidence>
<dbReference type="InterPro" id="IPR057329">
    <property type="entry name" value="Beta-prop_Rol-3"/>
</dbReference>
<dbReference type="OrthoDB" id="5837903at2759"/>
<dbReference type="AlphaFoldDB" id="A0A0C2HC21"/>